<dbReference type="AlphaFoldDB" id="A0AAE0T4F8"/>
<feature type="region of interest" description="Disordered" evidence="1">
    <location>
        <begin position="54"/>
        <end position="83"/>
    </location>
</feature>
<accession>A0AAE0T4F8</accession>
<name>A0AAE0T4F8_9BIVA</name>
<organism evidence="2 3">
    <name type="scientific">Potamilus streckersoni</name>
    <dbReference type="NCBI Taxonomy" id="2493646"/>
    <lineage>
        <taxon>Eukaryota</taxon>
        <taxon>Metazoa</taxon>
        <taxon>Spiralia</taxon>
        <taxon>Lophotrochozoa</taxon>
        <taxon>Mollusca</taxon>
        <taxon>Bivalvia</taxon>
        <taxon>Autobranchia</taxon>
        <taxon>Heteroconchia</taxon>
        <taxon>Palaeoheterodonta</taxon>
        <taxon>Unionida</taxon>
        <taxon>Unionoidea</taxon>
        <taxon>Unionidae</taxon>
        <taxon>Ambleminae</taxon>
        <taxon>Lampsilini</taxon>
        <taxon>Potamilus</taxon>
    </lineage>
</organism>
<dbReference type="Proteomes" id="UP001195483">
    <property type="component" value="Unassembled WGS sequence"/>
</dbReference>
<sequence>MKTLYLLIAQLGLRVTYRVHIEHFSDSDENFKLRLTKLLTYRHWVNGARGYDDGKNGFWHPKTSSARDLTPPQDLQRPGRPHIPNQVVRYRGIEKI</sequence>
<gene>
    <name evidence="2" type="ORF">CHS0354_025907</name>
</gene>
<reference evidence="2" key="2">
    <citation type="journal article" date="2021" name="Genome Biol. Evol.">
        <title>Developing a high-quality reference genome for a parasitic bivalve with doubly uniparental inheritance (Bivalvia: Unionida).</title>
        <authorList>
            <person name="Smith C.H."/>
        </authorList>
    </citation>
    <scope>NUCLEOTIDE SEQUENCE</scope>
    <source>
        <strain evidence="2">CHS0354</strain>
        <tissue evidence="2">Mantle</tissue>
    </source>
</reference>
<comment type="caution">
    <text evidence="2">The sequence shown here is derived from an EMBL/GenBank/DDBJ whole genome shotgun (WGS) entry which is preliminary data.</text>
</comment>
<dbReference type="EMBL" id="JAEAOA010001549">
    <property type="protein sequence ID" value="KAK3603303.1"/>
    <property type="molecule type" value="Genomic_DNA"/>
</dbReference>
<evidence type="ECO:0000256" key="1">
    <source>
        <dbReference type="SAM" id="MobiDB-lite"/>
    </source>
</evidence>
<proteinExistence type="predicted"/>
<evidence type="ECO:0000313" key="3">
    <source>
        <dbReference type="Proteomes" id="UP001195483"/>
    </source>
</evidence>
<evidence type="ECO:0000313" key="2">
    <source>
        <dbReference type="EMBL" id="KAK3603303.1"/>
    </source>
</evidence>
<reference evidence="2" key="1">
    <citation type="journal article" date="2021" name="Genome Biol. Evol.">
        <title>A High-Quality Reference Genome for a Parasitic Bivalve with Doubly Uniparental Inheritance (Bivalvia: Unionida).</title>
        <authorList>
            <person name="Smith C.H."/>
        </authorList>
    </citation>
    <scope>NUCLEOTIDE SEQUENCE</scope>
    <source>
        <strain evidence="2">CHS0354</strain>
    </source>
</reference>
<keyword evidence="3" id="KW-1185">Reference proteome</keyword>
<reference evidence="2" key="3">
    <citation type="submission" date="2023-05" db="EMBL/GenBank/DDBJ databases">
        <authorList>
            <person name="Smith C.H."/>
        </authorList>
    </citation>
    <scope>NUCLEOTIDE SEQUENCE</scope>
    <source>
        <strain evidence="2">CHS0354</strain>
        <tissue evidence="2">Mantle</tissue>
    </source>
</reference>
<protein>
    <submittedName>
        <fullName evidence="2">Uncharacterized protein</fullName>
    </submittedName>
</protein>